<dbReference type="EMBL" id="JAJDKZ010000039">
    <property type="protein sequence ID" value="MCB8611189.1"/>
    <property type="molecule type" value="Genomic_DNA"/>
</dbReference>
<dbReference type="AlphaFoldDB" id="A0AAW4VTW2"/>
<evidence type="ECO:0000313" key="2">
    <source>
        <dbReference type="Proteomes" id="UP001198439"/>
    </source>
</evidence>
<name>A0AAW4VTW2_9FIRM</name>
<reference evidence="1" key="1">
    <citation type="submission" date="2021-10" db="EMBL/GenBank/DDBJ databases">
        <title>Collection of gut derived symbiotic bacterial strains cultured from healthy donors.</title>
        <authorList>
            <person name="Lin H."/>
            <person name="Littmann E."/>
            <person name="Kohout C."/>
            <person name="Pamer E.G."/>
        </authorList>
    </citation>
    <scope>NUCLEOTIDE SEQUENCE</scope>
    <source>
        <strain evidence="1">DFI.4.48</strain>
    </source>
</reference>
<accession>A0AAW4VTW2</accession>
<evidence type="ECO:0000313" key="1">
    <source>
        <dbReference type="EMBL" id="MCB8611189.1"/>
    </source>
</evidence>
<sequence length="56" mass="6756">MVQAVKDFELPYEYMYDAGKICEEYIHPDDCKEYEEDIEAVFSGKKEYHDLTYHAR</sequence>
<dbReference type="RefSeq" id="WP_227279978.1">
    <property type="nucleotide sequence ID" value="NZ_JAJDKR010000039.1"/>
</dbReference>
<dbReference type="Proteomes" id="UP001198439">
    <property type="component" value="Unassembled WGS sequence"/>
</dbReference>
<evidence type="ECO:0008006" key="3">
    <source>
        <dbReference type="Google" id="ProtNLM"/>
    </source>
</evidence>
<gene>
    <name evidence="1" type="ORF">LJD69_11365</name>
</gene>
<comment type="caution">
    <text evidence="1">The sequence shown here is derived from an EMBL/GenBank/DDBJ whole genome shotgun (WGS) entry which is preliminary data.</text>
</comment>
<protein>
    <recommendedName>
        <fullName evidence="3">PAS fold-3 domain-containing protein</fullName>
    </recommendedName>
</protein>
<organism evidence="1 2">
    <name type="scientific">Faecalibacillus faecis</name>
    <dbReference type="NCBI Taxonomy" id="1982628"/>
    <lineage>
        <taxon>Bacteria</taxon>
        <taxon>Bacillati</taxon>
        <taxon>Bacillota</taxon>
        <taxon>Erysipelotrichia</taxon>
        <taxon>Erysipelotrichales</taxon>
        <taxon>Coprobacillaceae</taxon>
        <taxon>Faecalibacillus</taxon>
    </lineage>
</organism>
<proteinExistence type="predicted"/>